<organism evidence="2 3">
    <name type="scientific">Lupinus luteus</name>
    <name type="common">European yellow lupine</name>
    <dbReference type="NCBI Taxonomy" id="3873"/>
    <lineage>
        <taxon>Eukaryota</taxon>
        <taxon>Viridiplantae</taxon>
        <taxon>Streptophyta</taxon>
        <taxon>Embryophyta</taxon>
        <taxon>Tracheophyta</taxon>
        <taxon>Spermatophyta</taxon>
        <taxon>Magnoliopsida</taxon>
        <taxon>eudicotyledons</taxon>
        <taxon>Gunneridae</taxon>
        <taxon>Pentapetalae</taxon>
        <taxon>rosids</taxon>
        <taxon>fabids</taxon>
        <taxon>Fabales</taxon>
        <taxon>Fabaceae</taxon>
        <taxon>Papilionoideae</taxon>
        <taxon>50 kb inversion clade</taxon>
        <taxon>genistoids sensu lato</taxon>
        <taxon>core genistoids</taxon>
        <taxon>Genisteae</taxon>
        <taxon>Lupinus</taxon>
    </lineage>
</organism>
<protein>
    <submittedName>
        <fullName evidence="2">Uncharacterized protein</fullName>
    </submittedName>
</protein>
<feature type="compositionally biased region" description="Polar residues" evidence="1">
    <location>
        <begin position="59"/>
        <end position="73"/>
    </location>
</feature>
<comment type="caution">
    <text evidence="2">The sequence shown here is derived from an EMBL/GenBank/DDBJ whole genome shotgun (WGS) entry which is preliminary data.</text>
</comment>
<feature type="compositionally biased region" description="Polar residues" evidence="1">
    <location>
        <begin position="35"/>
        <end position="46"/>
    </location>
</feature>
<dbReference type="AlphaFoldDB" id="A0AAV1X4A3"/>
<gene>
    <name evidence="2" type="ORF">LLUT_LOCUS17530</name>
</gene>
<dbReference type="Proteomes" id="UP001497480">
    <property type="component" value="Unassembled WGS sequence"/>
</dbReference>
<name>A0AAV1X4A3_LUPLU</name>
<keyword evidence="3" id="KW-1185">Reference proteome</keyword>
<sequence>MVMDPLPPINKVFYTVIQQERHMILEDPSISASISGTTNFSTNNYESRQRGRSRGYRGMNNNRFGSSGRFNTSAGRGRGQKLCTYCQRSGHTIDICYKKHGFPPGYQNSLNHINSFAEPEANSSQDENVVNYTQKEMEPELNLPFTPAQHTALRNMIQQTISQGNSASNQIICSIPTSSNSQERHNSGPTLLEDDWCS</sequence>
<evidence type="ECO:0000313" key="2">
    <source>
        <dbReference type="EMBL" id="CAL0316470.1"/>
    </source>
</evidence>
<accession>A0AAV1X4A3</accession>
<reference evidence="2 3" key="1">
    <citation type="submission" date="2024-03" db="EMBL/GenBank/DDBJ databases">
        <authorList>
            <person name="Martinez-Hernandez J."/>
        </authorList>
    </citation>
    <scope>NUCLEOTIDE SEQUENCE [LARGE SCALE GENOMIC DNA]</scope>
</reference>
<evidence type="ECO:0000313" key="3">
    <source>
        <dbReference type="Proteomes" id="UP001497480"/>
    </source>
</evidence>
<evidence type="ECO:0000256" key="1">
    <source>
        <dbReference type="SAM" id="MobiDB-lite"/>
    </source>
</evidence>
<dbReference type="PANTHER" id="PTHR34222:SF99">
    <property type="entry name" value="PROTEIN, PUTATIVE-RELATED"/>
    <property type="match status" value="1"/>
</dbReference>
<dbReference type="PANTHER" id="PTHR34222">
    <property type="entry name" value="GAG_PRE-INTEGRS DOMAIN-CONTAINING PROTEIN"/>
    <property type="match status" value="1"/>
</dbReference>
<proteinExistence type="predicted"/>
<dbReference type="EMBL" id="CAXHTB010000012">
    <property type="protein sequence ID" value="CAL0316470.1"/>
    <property type="molecule type" value="Genomic_DNA"/>
</dbReference>
<feature type="region of interest" description="Disordered" evidence="1">
    <location>
        <begin position="177"/>
        <end position="198"/>
    </location>
</feature>
<feature type="region of interest" description="Disordered" evidence="1">
    <location>
        <begin position="35"/>
        <end position="73"/>
    </location>
</feature>